<gene>
    <name evidence="3" type="ORF">CPUR_08411</name>
</gene>
<proteinExistence type="predicted"/>
<protein>
    <recommendedName>
        <fullName evidence="2">HTH CENPB-type domain-containing protein</fullName>
    </recommendedName>
</protein>
<sequence length="419" mass="47769">MPSVKTKLTREEEVALCRYIEQLDLAHLGLRPETITDAANYILQERSSSSTPPVTVGSSWTSRFIQRQGLAKKLQKKPDSDRQASDDITRVEDYFQQLQEVIQKEKISPQHIWNVGDTGFRIEVGKDQLIVSKRKRKPLLNMSQNRESAVSIEAISAVGKCVPAFLIFSGDQVKRNWYSRPELKDVTFIPWATYSDKEITHEWIQHFDEYAPSRSSKRLLIIDAHGPFHTIDFIVYCEAHNIIPFGLPPQLTHLLHPLDAAVFQPLKGYRAKALDFVVRDGIAKKITKLAFLEMIQEVRKQALRSSTILSAFQKTGIWPMNSCSILQTMRERAAVHISSSPPSSDSSTPMEPSEILEVAERLRTSFRDGIPSHEDFGRDLERFLRDTRILAVEVALMKRHLRRAKEAEEANIPSPDITE</sequence>
<dbReference type="InterPro" id="IPR006600">
    <property type="entry name" value="HTH_CenpB_DNA-bd_dom"/>
</dbReference>
<dbReference type="STRING" id="1111077.M1WIH3"/>
<name>M1WIH3_CLAP2</name>
<dbReference type="Pfam" id="PF03184">
    <property type="entry name" value="DDE_1"/>
    <property type="match status" value="1"/>
</dbReference>
<evidence type="ECO:0000259" key="2">
    <source>
        <dbReference type="PROSITE" id="PS51253"/>
    </source>
</evidence>
<dbReference type="PROSITE" id="PS51253">
    <property type="entry name" value="HTH_CENPB"/>
    <property type="match status" value="1"/>
</dbReference>
<dbReference type="eggNOG" id="ENOG502S8QW">
    <property type="taxonomic scope" value="Eukaryota"/>
</dbReference>
<keyword evidence="1" id="KW-0238">DNA-binding</keyword>
<keyword evidence="4" id="KW-1185">Reference proteome</keyword>
<comment type="caution">
    <text evidence="3">The sequence shown here is derived from an EMBL/GenBank/DDBJ whole genome shotgun (WGS) entry which is preliminary data.</text>
</comment>
<dbReference type="Pfam" id="PF03221">
    <property type="entry name" value="HTH_Tnp_Tc5"/>
    <property type="match status" value="1"/>
</dbReference>
<dbReference type="EMBL" id="CAGA01000091">
    <property type="protein sequence ID" value="CCE34479.1"/>
    <property type="molecule type" value="Genomic_DNA"/>
</dbReference>
<feature type="domain" description="HTH CENPB-type" evidence="2">
    <location>
        <begin position="1"/>
        <end position="74"/>
    </location>
</feature>
<dbReference type="PANTHER" id="PTHR19303:SF74">
    <property type="entry name" value="POGO TRANSPOSABLE ELEMENT WITH KRAB DOMAIN"/>
    <property type="match status" value="1"/>
</dbReference>
<accession>M1WIH3</accession>
<dbReference type="InterPro" id="IPR004875">
    <property type="entry name" value="DDE_SF_endonuclease_dom"/>
</dbReference>
<dbReference type="Proteomes" id="UP000016801">
    <property type="component" value="Unassembled WGS sequence"/>
</dbReference>
<dbReference type="InterPro" id="IPR050863">
    <property type="entry name" value="CenT-Element_Derived"/>
</dbReference>
<dbReference type="AlphaFoldDB" id="M1WIH3"/>
<dbReference type="VEuPathDB" id="FungiDB:CPUR_08411"/>
<dbReference type="GO" id="GO:0005634">
    <property type="term" value="C:nucleus"/>
    <property type="evidence" value="ECO:0007669"/>
    <property type="project" value="TreeGrafter"/>
</dbReference>
<reference evidence="3 4" key="1">
    <citation type="journal article" date="2013" name="PLoS Genet.">
        <title>Plant-symbiotic fungi as chemical engineers: Multi-genome analysis of the Clavicipitaceae reveals dynamics of alkaloid loci.</title>
        <authorList>
            <person name="Schardl C.L."/>
            <person name="Young C.A."/>
            <person name="Hesse U."/>
            <person name="Amyotte S.G."/>
            <person name="Andreeva K."/>
            <person name="Calie P.J."/>
            <person name="Fleetwood D.J."/>
            <person name="Haws D.C."/>
            <person name="Moore N."/>
            <person name="Oeser B."/>
            <person name="Panaccione D.G."/>
            <person name="Schweri K.K."/>
            <person name="Voisey C.R."/>
            <person name="Farman M.L."/>
            <person name="Jaromczyk J.W."/>
            <person name="Roe B.A."/>
            <person name="O'Sullivan D.M."/>
            <person name="Scott B."/>
            <person name="Tudzynski P."/>
            <person name="An Z."/>
            <person name="Arnaoudova E.G."/>
            <person name="Bullock C.T."/>
            <person name="Charlton N.D."/>
            <person name="Chen L."/>
            <person name="Cox M."/>
            <person name="Dinkins R.D."/>
            <person name="Florea S."/>
            <person name="Glenn A.E."/>
            <person name="Gordon A."/>
            <person name="Gueldener U."/>
            <person name="Harris D.R."/>
            <person name="Hollin W."/>
            <person name="Jaromczyk J."/>
            <person name="Johnson R.D."/>
            <person name="Khan A.K."/>
            <person name="Leistner E."/>
            <person name="Leuchtmann A."/>
            <person name="Li C."/>
            <person name="Liu J."/>
            <person name="Liu J."/>
            <person name="Liu M."/>
            <person name="Mace W."/>
            <person name="Machado C."/>
            <person name="Nagabhyru P."/>
            <person name="Pan J."/>
            <person name="Schmid J."/>
            <person name="Sugawara K."/>
            <person name="Steiner U."/>
            <person name="Takach J.E."/>
            <person name="Tanaka E."/>
            <person name="Webb J.S."/>
            <person name="Wilson E.V."/>
            <person name="Wiseman J.L."/>
            <person name="Yoshida R."/>
            <person name="Zeng Z."/>
        </authorList>
    </citation>
    <scope>NUCLEOTIDE SEQUENCE [LARGE SCALE GENOMIC DNA]</scope>
    <source>
        <strain evidence="3 4">20.1</strain>
    </source>
</reference>
<organism evidence="3 4">
    <name type="scientific">Claviceps purpurea (strain 20.1)</name>
    <name type="common">Ergot fungus</name>
    <name type="synonym">Sphacelia segetum</name>
    <dbReference type="NCBI Taxonomy" id="1111077"/>
    <lineage>
        <taxon>Eukaryota</taxon>
        <taxon>Fungi</taxon>
        <taxon>Dikarya</taxon>
        <taxon>Ascomycota</taxon>
        <taxon>Pezizomycotina</taxon>
        <taxon>Sordariomycetes</taxon>
        <taxon>Hypocreomycetidae</taxon>
        <taxon>Hypocreales</taxon>
        <taxon>Clavicipitaceae</taxon>
        <taxon>Claviceps</taxon>
    </lineage>
</organism>
<dbReference type="GO" id="GO:0003677">
    <property type="term" value="F:DNA binding"/>
    <property type="evidence" value="ECO:0007669"/>
    <property type="project" value="UniProtKB-KW"/>
</dbReference>
<dbReference type="HOGENOM" id="CLU_013929_4_2_1"/>
<evidence type="ECO:0000256" key="1">
    <source>
        <dbReference type="ARBA" id="ARBA00023125"/>
    </source>
</evidence>
<evidence type="ECO:0000313" key="4">
    <source>
        <dbReference type="Proteomes" id="UP000016801"/>
    </source>
</evidence>
<dbReference type="PANTHER" id="PTHR19303">
    <property type="entry name" value="TRANSPOSON"/>
    <property type="match status" value="1"/>
</dbReference>
<dbReference type="OrthoDB" id="5014592at2759"/>
<evidence type="ECO:0000313" key="3">
    <source>
        <dbReference type="EMBL" id="CCE34479.1"/>
    </source>
</evidence>